<keyword evidence="2" id="KW-1133">Transmembrane helix</keyword>
<dbReference type="Proteomes" id="UP000516160">
    <property type="component" value="Chromosome"/>
</dbReference>
<feature type="transmembrane region" description="Helical" evidence="2">
    <location>
        <begin position="199"/>
        <end position="222"/>
    </location>
</feature>
<gene>
    <name evidence="3" type="ORF">HYG86_11845</name>
</gene>
<dbReference type="EMBL" id="CP058559">
    <property type="protein sequence ID" value="QNO15407.1"/>
    <property type="molecule type" value="Genomic_DNA"/>
</dbReference>
<feature type="transmembrane region" description="Helical" evidence="2">
    <location>
        <begin position="173"/>
        <end position="193"/>
    </location>
</feature>
<organism evidence="3 4">
    <name type="scientific">Alkalicella caledoniensis</name>
    <dbReference type="NCBI Taxonomy" id="2731377"/>
    <lineage>
        <taxon>Bacteria</taxon>
        <taxon>Bacillati</taxon>
        <taxon>Bacillota</taxon>
        <taxon>Clostridia</taxon>
        <taxon>Eubacteriales</taxon>
        <taxon>Proteinivoracaceae</taxon>
        <taxon>Alkalicella</taxon>
    </lineage>
</organism>
<reference evidence="3 4" key="1">
    <citation type="submission" date="2020-07" db="EMBL/GenBank/DDBJ databases">
        <title>Alkalicella. sp. LB2 genome.</title>
        <authorList>
            <person name="Postec A."/>
            <person name="Quemeneur M."/>
        </authorList>
    </citation>
    <scope>NUCLEOTIDE SEQUENCE [LARGE SCALE GENOMIC DNA]</scope>
    <source>
        <strain evidence="3 4">LB2</strain>
    </source>
</reference>
<evidence type="ECO:0000313" key="3">
    <source>
        <dbReference type="EMBL" id="QNO15407.1"/>
    </source>
</evidence>
<feature type="transmembrane region" description="Helical" evidence="2">
    <location>
        <begin position="293"/>
        <end position="314"/>
    </location>
</feature>
<protein>
    <submittedName>
        <fullName evidence="3">Transporter</fullName>
    </submittedName>
</protein>
<keyword evidence="2" id="KW-0472">Membrane</keyword>
<feature type="transmembrane region" description="Helical" evidence="2">
    <location>
        <begin position="261"/>
        <end position="281"/>
    </location>
</feature>
<dbReference type="AlphaFoldDB" id="A0A7G9W9P5"/>
<evidence type="ECO:0000313" key="4">
    <source>
        <dbReference type="Proteomes" id="UP000516160"/>
    </source>
</evidence>
<feature type="transmembrane region" description="Helical" evidence="2">
    <location>
        <begin position="73"/>
        <end position="94"/>
    </location>
</feature>
<dbReference type="PANTHER" id="PTHR36838">
    <property type="entry name" value="AUXIN EFFLUX CARRIER FAMILY PROTEIN"/>
    <property type="match status" value="1"/>
</dbReference>
<keyword evidence="2" id="KW-0812">Transmembrane</keyword>
<feature type="transmembrane region" description="Helical" evidence="2">
    <location>
        <begin position="15"/>
        <end position="33"/>
    </location>
</feature>
<sequence length="315" mass="34345">MNIYKKLGGYEMEAVLIRSFTFIFIIALGNILKQKGFFQKEDSRFLSKIIMNITLPSLLLSSSLTFLFNSTTIVLVVIGFLTNVTFALVSRLLFLKNSKVEQGSSMISCSGFNIGNVTIPFALSFFSGTALSYVMMFEIGNVLGWMGGAYSVAKNVAKDDGSKFSIKALAATLSKSLPFLTYLFIITLALLKVSLPTQLITVIGTIGSANTFLVFLMIGIMLEIKFDKLQMERVWKILGFRLTGFIVLSLAVYFLLPIPMLAKSIVILCLASPIPSVATVFAKEFGDDSSVPALVNSIAIVVGILLSSLVLLLFV</sequence>
<feature type="transmembrane region" description="Helical" evidence="2">
    <location>
        <begin position="106"/>
        <end position="127"/>
    </location>
</feature>
<feature type="transmembrane region" description="Helical" evidence="2">
    <location>
        <begin position="45"/>
        <end position="67"/>
    </location>
</feature>
<name>A0A7G9W9P5_ALKCA</name>
<evidence type="ECO:0000256" key="2">
    <source>
        <dbReference type="SAM" id="Phobius"/>
    </source>
</evidence>
<feature type="transmembrane region" description="Helical" evidence="2">
    <location>
        <begin position="234"/>
        <end position="255"/>
    </location>
</feature>
<proteinExistence type="predicted"/>
<accession>A0A7G9W9P5</accession>
<evidence type="ECO:0000256" key="1">
    <source>
        <dbReference type="ARBA" id="ARBA00022448"/>
    </source>
</evidence>
<dbReference type="RefSeq" id="WP_213165771.1">
    <property type="nucleotide sequence ID" value="NZ_CP058559.1"/>
</dbReference>
<keyword evidence="4" id="KW-1185">Reference proteome</keyword>
<dbReference type="KEGG" id="acae:HYG86_11845"/>
<keyword evidence="1" id="KW-0813">Transport</keyword>
<dbReference type="PANTHER" id="PTHR36838:SF3">
    <property type="entry name" value="TRANSPORTER AUXIN EFFLUX CARRIER EC FAMILY"/>
    <property type="match status" value="1"/>
</dbReference>